<evidence type="ECO:0000259" key="7">
    <source>
        <dbReference type="PROSITE" id="PS50085"/>
    </source>
</evidence>
<evidence type="ECO:0000256" key="1">
    <source>
        <dbReference type="ARBA" id="ARBA00022468"/>
    </source>
</evidence>
<dbReference type="EMBL" id="KZ150398">
    <property type="protein sequence ID" value="PZC71027.1"/>
    <property type="molecule type" value="Genomic_DNA"/>
</dbReference>
<organism evidence="9 10">
    <name type="scientific">Helicoverpa armigera</name>
    <name type="common">Cotton bollworm</name>
    <name type="synonym">Heliothis armigera</name>
    <dbReference type="NCBI Taxonomy" id="29058"/>
    <lineage>
        <taxon>Eukaryota</taxon>
        <taxon>Metazoa</taxon>
        <taxon>Ecdysozoa</taxon>
        <taxon>Arthropoda</taxon>
        <taxon>Hexapoda</taxon>
        <taxon>Insecta</taxon>
        <taxon>Pterygota</taxon>
        <taxon>Neoptera</taxon>
        <taxon>Endopterygota</taxon>
        <taxon>Lepidoptera</taxon>
        <taxon>Glossata</taxon>
        <taxon>Ditrysia</taxon>
        <taxon>Noctuoidea</taxon>
        <taxon>Noctuidae</taxon>
        <taxon>Heliothinae</taxon>
        <taxon>Helicoverpa</taxon>
    </lineage>
</organism>
<dbReference type="InterPro" id="IPR027107">
    <property type="entry name" value="Tuberin/Ral-act_asu"/>
</dbReference>
<dbReference type="PANTHER" id="PTHR10063">
    <property type="entry name" value="TUBERIN"/>
    <property type="match status" value="1"/>
</dbReference>
<keyword evidence="2" id="KW-0479">Metal-binding</keyword>
<reference evidence="9 10" key="1">
    <citation type="journal article" date="2017" name="BMC Biol.">
        <title>Genomic innovations, transcriptional plasticity and gene loss underlying the evolution and divergence of two highly polyphagous and invasive Helicoverpa pest species.</title>
        <authorList>
            <person name="Pearce S.L."/>
            <person name="Clarke D.F."/>
            <person name="East P.D."/>
            <person name="Elfekih S."/>
            <person name="Gordon K.H."/>
            <person name="Jermiin L.S."/>
            <person name="McGaughran A."/>
            <person name="Oakeshott J.G."/>
            <person name="Papanikolaou A."/>
            <person name="Perera O.P."/>
            <person name="Rane R.V."/>
            <person name="Richards S."/>
            <person name="Tay W.T."/>
            <person name="Walsh T.K."/>
            <person name="Anderson A."/>
            <person name="Anderson C.J."/>
            <person name="Asgari S."/>
            <person name="Board P.G."/>
            <person name="Bretschneider A."/>
            <person name="Campbell P.M."/>
            <person name="Chertemps T."/>
            <person name="Christeller J.T."/>
            <person name="Coppin C.W."/>
            <person name="Downes S.J."/>
            <person name="Duan G."/>
            <person name="Farnsworth C.A."/>
            <person name="Good R.T."/>
            <person name="Han L.B."/>
            <person name="Han Y.C."/>
            <person name="Hatje K."/>
            <person name="Horne I."/>
            <person name="Huang Y.P."/>
            <person name="Hughes D.S."/>
            <person name="Jacquin-Joly E."/>
            <person name="James W."/>
            <person name="Jhangiani S."/>
            <person name="Kollmar M."/>
            <person name="Kuwar S.S."/>
            <person name="Li S."/>
            <person name="Liu N.Y."/>
            <person name="Maibeche M.T."/>
            <person name="Miller J.R."/>
            <person name="Montagne N."/>
            <person name="Perry T."/>
            <person name="Qu J."/>
            <person name="Song S.V."/>
            <person name="Sutton G.G."/>
            <person name="Vogel H."/>
            <person name="Walenz B.P."/>
            <person name="Xu W."/>
            <person name="Zhang H.J."/>
            <person name="Zou Z."/>
            <person name="Batterham P."/>
            <person name="Edwards O.R."/>
            <person name="Feyereisen R."/>
            <person name="Gibbs R.A."/>
            <person name="Heckel D.G."/>
            <person name="McGrath A."/>
            <person name="Robin C."/>
            <person name="Scherer S.E."/>
            <person name="Worley K.C."/>
            <person name="Wu Y.D."/>
        </authorList>
    </citation>
    <scope>NUCLEOTIDE SEQUENCE [LARGE SCALE GENOMIC DNA]</scope>
    <source>
        <strain evidence="9">Harm_GR_Male_#8</strain>
        <tissue evidence="9">Whole organism</tissue>
    </source>
</reference>
<dbReference type="Pfam" id="PF02892">
    <property type="entry name" value="zf-BED"/>
    <property type="match status" value="1"/>
</dbReference>
<evidence type="ECO:0000313" key="10">
    <source>
        <dbReference type="Proteomes" id="UP000249218"/>
    </source>
</evidence>
<dbReference type="Proteomes" id="UP000249218">
    <property type="component" value="Unassembled WGS sequence"/>
</dbReference>
<feature type="region of interest" description="Disordered" evidence="6">
    <location>
        <begin position="530"/>
        <end position="583"/>
    </location>
</feature>
<dbReference type="GO" id="GO:0005634">
    <property type="term" value="C:nucleus"/>
    <property type="evidence" value="ECO:0007669"/>
    <property type="project" value="InterPro"/>
</dbReference>
<gene>
    <name evidence="9" type="primary">HaOG214431</name>
    <name evidence="9" type="ORF">B5X24_HaOG214431</name>
</gene>
<dbReference type="GO" id="GO:0051056">
    <property type="term" value="P:regulation of small GTPase mediated signal transduction"/>
    <property type="evidence" value="ECO:0007669"/>
    <property type="project" value="InterPro"/>
</dbReference>
<dbReference type="InterPro" id="IPR036236">
    <property type="entry name" value="Znf_C2H2_sf"/>
</dbReference>
<evidence type="ECO:0000256" key="5">
    <source>
        <dbReference type="PROSITE-ProRule" id="PRU00027"/>
    </source>
</evidence>
<dbReference type="Pfam" id="PF02145">
    <property type="entry name" value="Rap_GAP"/>
    <property type="match status" value="2"/>
</dbReference>
<dbReference type="Gene3D" id="3.40.50.11210">
    <property type="entry name" value="Rap/Ran-GAP"/>
    <property type="match status" value="2"/>
</dbReference>
<dbReference type="PROSITE" id="PS50085">
    <property type="entry name" value="RAPGAP"/>
    <property type="match status" value="2"/>
</dbReference>
<dbReference type="GO" id="GO:0005096">
    <property type="term" value="F:GTPase activator activity"/>
    <property type="evidence" value="ECO:0007669"/>
    <property type="project" value="UniProtKB-KW"/>
</dbReference>
<dbReference type="PANTHER" id="PTHR10063:SF11">
    <property type="entry name" value="RHO GTPASE-ACTIVATING PROTEIN CG5521-RELATED"/>
    <property type="match status" value="1"/>
</dbReference>
<dbReference type="InterPro" id="IPR003656">
    <property type="entry name" value="Znf_BED"/>
</dbReference>
<evidence type="ECO:0000256" key="2">
    <source>
        <dbReference type="ARBA" id="ARBA00022723"/>
    </source>
</evidence>
<dbReference type="SUPFAM" id="SSF57667">
    <property type="entry name" value="beta-beta-alpha zinc fingers"/>
    <property type="match status" value="1"/>
</dbReference>
<keyword evidence="10" id="KW-1185">Reference proteome</keyword>
<keyword evidence="4" id="KW-0862">Zinc</keyword>
<evidence type="ECO:0000313" key="9">
    <source>
        <dbReference type="EMBL" id="PZC71027.1"/>
    </source>
</evidence>
<feature type="compositionally biased region" description="Pro residues" evidence="6">
    <location>
        <begin position="561"/>
        <end position="573"/>
    </location>
</feature>
<dbReference type="PROSITE" id="PS50808">
    <property type="entry name" value="ZF_BED"/>
    <property type="match status" value="1"/>
</dbReference>
<dbReference type="SUPFAM" id="SSF111347">
    <property type="entry name" value="Rap/Ran-GAP"/>
    <property type="match status" value="2"/>
</dbReference>
<dbReference type="SMART" id="SM00614">
    <property type="entry name" value="ZnF_BED"/>
    <property type="match status" value="1"/>
</dbReference>
<keyword evidence="3 5" id="KW-0863">Zinc-finger</keyword>
<keyword evidence="1" id="KW-0343">GTPase activation</keyword>
<protein>
    <recommendedName>
        <fullName evidence="11">BED-type domain-containing protein</fullName>
    </recommendedName>
</protein>
<dbReference type="InterPro" id="IPR035974">
    <property type="entry name" value="Rap/Ran-GAP_sf"/>
</dbReference>
<feature type="domain" description="Rap-GAP" evidence="7">
    <location>
        <begin position="275"/>
        <end position="483"/>
    </location>
</feature>
<evidence type="ECO:0000256" key="4">
    <source>
        <dbReference type="ARBA" id="ARBA00022833"/>
    </source>
</evidence>
<evidence type="ECO:0000259" key="8">
    <source>
        <dbReference type="PROSITE" id="PS50808"/>
    </source>
</evidence>
<feature type="domain" description="Rap-GAP" evidence="7">
    <location>
        <begin position="116"/>
        <end position="275"/>
    </location>
</feature>
<dbReference type="AlphaFoldDB" id="A0A2W1BCI7"/>
<dbReference type="GO" id="GO:0008270">
    <property type="term" value="F:zinc ion binding"/>
    <property type="evidence" value="ECO:0007669"/>
    <property type="project" value="UniProtKB-KW"/>
</dbReference>
<dbReference type="GO" id="GO:0005737">
    <property type="term" value="C:cytoplasm"/>
    <property type="evidence" value="ECO:0007669"/>
    <property type="project" value="TreeGrafter"/>
</dbReference>
<accession>A0A2W1BCI7</accession>
<feature type="domain" description="BED-type" evidence="8">
    <location>
        <begin position="4"/>
        <end position="62"/>
    </location>
</feature>
<dbReference type="InterPro" id="IPR000331">
    <property type="entry name" value="Rap/Ran_GAP_dom"/>
</dbReference>
<proteinExistence type="predicted"/>
<evidence type="ECO:0008006" key="11">
    <source>
        <dbReference type="Google" id="ProtNLM"/>
    </source>
</evidence>
<evidence type="ECO:0000256" key="3">
    <source>
        <dbReference type="ARBA" id="ARBA00022771"/>
    </source>
</evidence>
<name>A0A2W1BCI7_HELAM</name>
<evidence type="ECO:0000256" key="6">
    <source>
        <dbReference type="SAM" id="MobiDB-lite"/>
    </source>
</evidence>
<feature type="compositionally biased region" description="Low complexity" evidence="6">
    <location>
        <begin position="574"/>
        <end position="583"/>
    </location>
</feature>
<dbReference type="FunFam" id="3.40.50.11210:FF:000001">
    <property type="entry name" value="Ral GTPase-activating protein subunit alpha-1 isoform 1"/>
    <property type="match status" value="1"/>
</dbReference>
<sequence>MSQREKNPIWQYFDKSISDTSKAVCKICNKCYSLGNHEAKKQTSHGLKLHLSKFHDQEYSTSTSLEEEETVSLWSRASSRPFGVCRALAAQLGTLAPARRTHAHLLRRTDRLLRELRNLDAQRCRETHKVAVIYVGKGQETRNEILSNRCGSPAYEAFLAALAWEVELESHVGFTGGLRGGGGGGVSAPYLASLTLEALFHVATRMPADSPDAILNKVTTSTSLEEEETVSLWSRASSRPFGVCRALAAQLGTLAPARRTHAHLLRRTDRLLRELRNLDAQRCRETHKVAVIYVGKGQETRNEILSNRCGSPAYEAFLAALAWEVELESHVGFTGGLRGGGGGGVSAPYLASLTLEALFHVATRMPADSPDAILNKTRHLGNDEVHVVWSEHWRPYKRDTLPTQFCDVLIVLYPLPGGLLRCTVSRKPDVCVFGPLWEECIIRVSCVAALVRGAAVAGGRAVRAGMALYQHAYAERSRELDALVRAHTLPSTFETFVERLRDPVPATQPHDQGTGRLAAALLDHGASAWAGSGDTHGVSPRPSKRLGPFKRPPHNAHPAPHTAPPLTAPPPLSAPSSAPRRNR</sequence>
<feature type="compositionally biased region" description="Basic residues" evidence="6">
    <location>
        <begin position="542"/>
        <end position="554"/>
    </location>
</feature>
<dbReference type="OrthoDB" id="19311at2759"/>
<dbReference type="GO" id="GO:0003677">
    <property type="term" value="F:DNA binding"/>
    <property type="evidence" value="ECO:0007669"/>
    <property type="project" value="InterPro"/>
</dbReference>